<accession>A0A382HCM8</accession>
<name>A0A382HCM8_9ZZZZ</name>
<gene>
    <name evidence="1" type="ORF">METZ01_LOCUS237521</name>
</gene>
<feature type="non-terminal residue" evidence="1">
    <location>
        <position position="305"/>
    </location>
</feature>
<organism evidence="1">
    <name type="scientific">marine metagenome</name>
    <dbReference type="NCBI Taxonomy" id="408172"/>
    <lineage>
        <taxon>unclassified sequences</taxon>
        <taxon>metagenomes</taxon>
        <taxon>ecological metagenomes</taxon>
    </lineage>
</organism>
<sequence>MALQSLWLKKQPYVPQISEKTTIQDFGYSHTNNAGGQSSGEIGGRISRSITPATYAIPIIPRTLNDNLVASGKFAVTKAEGASGALIGWFNSKQSLGWRTPHSMAIRLDGNGGKYWVFFEYGTRNWKTGSGHTFEGKRYQTTKTPPEPADGTIHTWQLIYDPDSNQGHGEMVFTMDGKIYRTPLKPGHKLDGATFDRFGLINQQTAGKGLEVYFDNLNVDGILHDFDVDPGWEGNGNRVKFQDKEIRPYHNFGYSSTCYASDEMGEIGGLIWRIEENDLQNAGYYADDIGTLTMDDHLEASGTVS</sequence>
<proteinExistence type="predicted"/>
<dbReference type="EMBL" id="UINC01060299">
    <property type="protein sequence ID" value="SVB84667.1"/>
    <property type="molecule type" value="Genomic_DNA"/>
</dbReference>
<dbReference type="AlphaFoldDB" id="A0A382HCM8"/>
<evidence type="ECO:0000313" key="1">
    <source>
        <dbReference type="EMBL" id="SVB84667.1"/>
    </source>
</evidence>
<reference evidence="1" key="1">
    <citation type="submission" date="2018-05" db="EMBL/GenBank/DDBJ databases">
        <authorList>
            <person name="Lanie J.A."/>
            <person name="Ng W.-L."/>
            <person name="Kazmierczak K.M."/>
            <person name="Andrzejewski T.M."/>
            <person name="Davidsen T.M."/>
            <person name="Wayne K.J."/>
            <person name="Tettelin H."/>
            <person name="Glass J.I."/>
            <person name="Rusch D."/>
            <person name="Podicherti R."/>
            <person name="Tsui H.-C.T."/>
            <person name="Winkler M.E."/>
        </authorList>
    </citation>
    <scope>NUCLEOTIDE SEQUENCE</scope>
</reference>
<protein>
    <submittedName>
        <fullName evidence="1">Uncharacterized protein</fullName>
    </submittedName>
</protein>